<dbReference type="AlphaFoldDB" id="A0A392QG01"/>
<protein>
    <submittedName>
        <fullName evidence="1">Putative ribonuclease H protein</fullName>
    </submittedName>
</protein>
<organism evidence="1 2">
    <name type="scientific">Trifolium medium</name>
    <dbReference type="NCBI Taxonomy" id="97028"/>
    <lineage>
        <taxon>Eukaryota</taxon>
        <taxon>Viridiplantae</taxon>
        <taxon>Streptophyta</taxon>
        <taxon>Embryophyta</taxon>
        <taxon>Tracheophyta</taxon>
        <taxon>Spermatophyta</taxon>
        <taxon>Magnoliopsida</taxon>
        <taxon>eudicotyledons</taxon>
        <taxon>Gunneridae</taxon>
        <taxon>Pentapetalae</taxon>
        <taxon>rosids</taxon>
        <taxon>fabids</taxon>
        <taxon>Fabales</taxon>
        <taxon>Fabaceae</taxon>
        <taxon>Papilionoideae</taxon>
        <taxon>50 kb inversion clade</taxon>
        <taxon>NPAAA clade</taxon>
        <taxon>Hologalegina</taxon>
        <taxon>IRL clade</taxon>
        <taxon>Trifolieae</taxon>
        <taxon>Trifolium</taxon>
    </lineage>
</organism>
<dbReference type="PANTHER" id="PTHR36617">
    <property type="entry name" value="PROTEIN, PUTATIVE-RELATED"/>
    <property type="match status" value="1"/>
</dbReference>
<dbReference type="PANTHER" id="PTHR36617:SF16">
    <property type="entry name" value="OS04G0516500 PROTEIN"/>
    <property type="match status" value="1"/>
</dbReference>
<evidence type="ECO:0000313" key="1">
    <source>
        <dbReference type="EMBL" id="MCI23323.1"/>
    </source>
</evidence>
<accession>A0A392QG01</accession>
<reference evidence="1 2" key="1">
    <citation type="journal article" date="2018" name="Front. Plant Sci.">
        <title>Red Clover (Trifolium pratense) and Zigzag Clover (T. medium) - A Picture of Genomic Similarities and Differences.</title>
        <authorList>
            <person name="Dluhosova J."/>
            <person name="Istvanek J."/>
            <person name="Nedelnik J."/>
            <person name="Repkova J."/>
        </authorList>
    </citation>
    <scope>NUCLEOTIDE SEQUENCE [LARGE SCALE GENOMIC DNA]</scope>
    <source>
        <strain evidence="2">cv. 10/8</strain>
        <tissue evidence="1">Leaf</tissue>
    </source>
</reference>
<comment type="caution">
    <text evidence="1">The sequence shown here is derived from an EMBL/GenBank/DDBJ whole genome shotgun (WGS) entry which is preliminary data.</text>
</comment>
<name>A0A392QG01_9FABA</name>
<dbReference type="EMBL" id="LXQA010135398">
    <property type="protein sequence ID" value="MCI23323.1"/>
    <property type="molecule type" value="Genomic_DNA"/>
</dbReference>
<feature type="non-terminal residue" evidence="1">
    <location>
        <position position="1"/>
    </location>
</feature>
<evidence type="ECO:0000313" key="2">
    <source>
        <dbReference type="Proteomes" id="UP000265520"/>
    </source>
</evidence>
<sequence>DWFGTNVSNVLGDGKDIGFWKEKWIGTEPLRDLFPSLYVKSALQPANLSAMGTWDNNIWSWKLAWSVPITESETAAAAEFFLLLDQVQPRKDSIDRQQQEYG</sequence>
<dbReference type="Proteomes" id="UP000265520">
    <property type="component" value="Unassembled WGS sequence"/>
</dbReference>
<proteinExistence type="predicted"/>
<keyword evidence="2" id="KW-1185">Reference proteome</keyword>